<protein>
    <submittedName>
        <fullName evidence="2">Protein-L-isoaspartate O-methyltransferase</fullName>
        <ecNumber evidence="2">2.1.1.77</ecNumber>
    </submittedName>
</protein>
<dbReference type="Pfam" id="PF01135">
    <property type="entry name" value="PCMT"/>
    <property type="match status" value="1"/>
</dbReference>
<dbReference type="GO" id="GO:0005737">
    <property type="term" value="C:cytoplasm"/>
    <property type="evidence" value="ECO:0007669"/>
    <property type="project" value="TreeGrafter"/>
</dbReference>
<dbReference type="GO" id="GO:0032259">
    <property type="term" value="P:methylation"/>
    <property type="evidence" value="ECO:0007669"/>
    <property type="project" value="UniProtKB-KW"/>
</dbReference>
<comment type="similarity">
    <text evidence="1">Belongs to the methyltransferase superfamily. L-isoaspartyl/D-aspartyl protein methyltransferase family.</text>
</comment>
<proteinExistence type="inferred from homology"/>
<dbReference type="PANTHER" id="PTHR11579:SF18">
    <property type="entry name" value="PROTEIN-L-ISOASPARTATE O-METHYLTRANSFERASE"/>
    <property type="match status" value="1"/>
</dbReference>
<dbReference type="EC" id="2.1.1.77" evidence="2"/>
<dbReference type="GO" id="GO:0004719">
    <property type="term" value="F:protein-L-isoaspartate (D-aspartate) O-methyltransferase activity"/>
    <property type="evidence" value="ECO:0007669"/>
    <property type="project" value="UniProtKB-EC"/>
</dbReference>
<gene>
    <name evidence="2" type="ORF">MNBD_ALPHA12-86</name>
</gene>
<reference evidence="2" key="1">
    <citation type="submission" date="2018-06" db="EMBL/GenBank/DDBJ databases">
        <authorList>
            <person name="Zhirakovskaya E."/>
        </authorList>
    </citation>
    <scope>NUCLEOTIDE SEQUENCE</scope>
</reference>
<organism evidence="2">
    <name type="scientific">hydrothermal vent metagenome</name>
    <dbReference type="NCBI Taxonomy" id="652676"/>
    <lineage>
        <taxon>unclassified sequences</taxon>
        <taxon>metagenomes</taxon>
        <taxon>ecological metagenomes</taxon>
    </lineage>
</organism>
<name>A0A3B0UAX0_9ZZZZ</name>
<dbReference type="AlphaFoldDB" id="A0A3B0UAX0"/>
<dbReference type="InterPro" id="IPR029063">
    <property type="entry name" value="SAM-dependent_MTases_sf"/>
</dbReference>
<keyword evidence="2" id="KW-0808">Transferase</keyword>
<dbReference type="PANTHER" id="PTHR11579">
    <property type="entry name" value="PROTEIN-L-ISOASPARTATE O-METHYLTRANSFERASE"/>
    <property type="match status" value="1"/>
</dbReference>
<evidence type="ECO:0000256" key="1">
    <source>
        <dbReference type="ARBA" id="ARBA00005369"/>
    </source>
</evidence>
<dbReference type="Gene3D" id="3.40.50.150">
    <property type="entry name" value="Vaccinia Virus protein VP39"/>
    <property type="match status" value="1"/>
</dbReference>
<keyword evidence="2" id="KW-0489">Methyltransferase</keyword>
<dbReference type="SUPFAM" id="SSF53335">
    <property type="entry name" value="S-adenosyl-L-methionine-dependent methyltransferases"/>
    <property type="match status" value="1"/>
</dbReference>
<dbReference type="EMBL" id="UOEO01000181">
    <property type="protein sequence ID" value="VAW21709.1"/>
    <property type="molecule type" value="Genomic_DNA"/>
</dbReference>
<sequence length="219" mass="23346">MIDFLKARTAMIESQLQTSGVFNARVLEAFLHVPREVFVDKELRQFAYVDRELKLPGSAKRFMGAPAPVARLIELAEIEPDDIVLDVACGTGYSTAIIAHLANSVVAIESDDKLVALANENLAELDIGNAAVIKAPLAKGAPDEAPFDVIIIQGALSEVPKALFDQLRLGGRLVALIGKGGSATAMTYVKSETGIAAVASFNAFLPELEELAHAPEFAF</sequence>
<dbReference type="CDD" id="cd02440">
    <property type="entry name" value="AdoMet_MTases"/>
    <property type="match status" value="1"/>
</dbReference>
<dbReference type="InterPro" id="IPR000682">
    <property type="entry name" value="PCMT"/>
</dbReference>
<accession>A0A3B0UAX0</accession>
<evidence type="ECO:0000313" key="2">
    <source>
        <dbReference type="EMBL" id="VAW21709.1"/>
    </source>
</evidence>